<keyword evidence="5 7" id="KW-1133">Transmembrane helix</keyword>
<dbReference type="EMBL" id="JPRJ01000030">
    <property type="protein sequence ID" value="KFF23238.1"/>
    <property type="molecule type" value="Genomic_DNA"/>
</dbReference>
<dbReference type="RefSeq" id="WP_034686184.1">
    <property type="nucleotide sequence ID" value="NZ_CP023049.2"/>
</dbReference>
<comment type="subcellular location">
    <subcellularLocation>
        <location evidence="1">Cell membrane</location>
        <topology evidence="1">Multi-pass membrane protein</topology>
    </subcellularLocation>
</comment>
<dbReference type="PANTHER" id="PTHR42865">
    <property type="entry name" value="PROTON/GLUTAMATE-ASPARTATE SYMPORTER"/>
    <property type="match status" value="1"/>
</dbReference>
<sequence length="401" mass="43124">MKEVFKNYSGIILLLLGITVGSIIGIVAPGFVDYIKPLGDIFLNLLFVSVVPLVFFAVSNSIASLEQQSKFGRIISMMSFTFLLFILTAAIFTIGAVYLFPVSSVSGSSQIISEAADHETWGNRIVSFFTVGEFTELFSRKNMLALLIFAFLTGFAARKTGESGQPFRVFIASGYEVMKELLLLVMKLAPIGLGAYFAYQVATVGPQLFGFYGKPLGLYYIVGTVYFLVFFSLYAFVAGGRNGVKSFWTNAIYPTLTALSTCSSFATMPANLQAASKIGIPNSIANLVIPIGTTLHKNGSSISSIIKIYVAFLIIGRDFFEPSNLLLALGITVFVSIVAGGIPNGGYIGEMLMISVYKLPQEAIPAVMIIGTLVDPLATVLNAVGDVVAAMFVNRFVKVSS</sequence>
<dbReference type="Pfam" id="PF00375">
    <property type="entry name" value="SDF"/>
    <property type="match status" value="1"/>
</dbReference>
<evidence type="ECO:0000256" key="3">
    <source>
        <dbReference type="ARBA" id="ARBA00022475"/>
    </source>
</evidence>
<keyword evidence="4 7" id="KW-0812">Transmembrane</keyword>
<dbReference type="PRINTS" id="PR00173">
    <property type="entry name" value="EDTRNSPORT"/>
</dbReference>
<protein>
    <submittedName>
        <fullName evidence="8">Sodium:proton antiporter</fullName>
    </submittedName>
</protein>
<proteinExistence type="predicted"/>
<comment type="caution">
    <text evidence="8">The sequence shown here is derived from an EMBL/GenBank/DDBJ whole genome shotgun (WGS) entry which is preliminary data.</text>
</comment>
<dbReference type="Proteomes" id="UP000028709">
    <property type="component" value="Unassembled WGS sequence"/>
</dbReference>
<dbReference type="GO" id="GO:0005886">
    <property type="term" value="C:plasma membrane"/>
    <property type="evidence" value="ECO:0007669"/>
    <property type="project" value="UniProtKB-SubCell"/>
</dbReference>
<evidence type="ECO:0000313" key="9">
    <source>
        <dbReference type="Proteomes" id="UP000028709"/>
    </source>
</evidence>
<keyword evidence="9" id="KW-1185">Reference proteome</keyword>
<dbReference type="InterPro" id="IPR036458">
    <property type="entry name" value="Na:dicarbo_symporter_sf"/>
</dbReference>
<dbReference type="GO" id="GO:0015293">
    <property type="term" value="F:symporter activity"/>
    <property type="evidence" value="ECO:0007669"/>
    <property type="project" value="UniProtKB-KW"/>
</dbReference>
<dbReference type="InterPro" id="IPR001991">
    <property type="entry name" value="Na-dicarboxylate_symporter"/>
</dbReference>
<dbReference type="PANTHER" id="PTHR42865:SF7">
    <property type="entry name" value="PROTON_GLUTAMATE-ASPARTATE SYMPORTER"/>
    <property type="match status" value="1"/>
</dbReference>
<evidence type="ECO:0000256" key="1">
    <source>
        <dbReference type="ARBA" id="ARBA00004651"/>
    </source>
</evidence>
<evidence type="ECO:0000313" key="8">
    <source>
        <dbReference type="EMBL" id="KFF23238.1"/>
    </source>
</evidence>
<keyword evidence="3" id="KW-1003">Cell membrane</keyword>
<evidence type="ECO:0000256" key="5">
    <source>
        <dbReference type="ARBA" id="ARBA00022989"/>
    </source>
</evidence>
<evidence type="ECO:0000256" key="4">
    <source>
        <dbReference type="ARBA" id="ARBA00022692"/>
    </source>
</evidence>
<organism evidence="8 9">
    <name type="scientific">Chryseobacterium piperi</name>
    <dbReference type="NCBI Taxonomy" id="558152"/>
    <lineage>
        <taxon>Bacteria</taxon>
        <taxon>Pseudomonadati</taxon>
        <taxon>Bacteroidota</taxon>
        <taxon>Flavobacteriia</taxon>
        <taxon>Flavobacteriales</taxon>
        <taxon>Weeksellaceae</taxon>
        <taxon>Chryseobacterium group</taxon>
        <taxon>Chryseobacterium</taxon>
    </lineage>
</organism>
<accession>A0A086B2S4</accession>
<dbReference type="KEGG" id="cpip:CJF12_19815"/>
<feature type="transmembrane region" description="Helical" evidence="7">
    <location>
        <begin position="74"/>
        <end position="100"/>
    </location>
</feature>
<gene>
    <name evidence="8" type="ORF">IQ37_14350</name>
</gene>
<reference evidence="8 9" key="1">
    <citation type="submission" date="2014-07" db="EMBL/GenBank/DDBJ databases">
        <title>Genome of Chryseobacterium piperi CTM.</title>
        <authorList>
            <person name="Pipes S.E."/>
            <person name="Stropko S.J."/>
            <person name="Newman J.D."/>
        </authorList>
    </citation>
    <scope>NUCLEOTIDE SEQUENCE [LARGE SCALE GENOMIC DNA]</scope>
    <source>
        <strain evidence="8 9">CTM</strain>
    </source>
</reference>
<keyword evidence="6 7" id="KW-0472">Membrane</keyword>
<dbReference type="Gene3D" id="1.10.3860.10">
    <property type="entry name" value="Sodium:dicarboxylate symporter"/>
    <property type="match status" value="1"/>
</dbReference>
<feature type="transmembrane region" description="Helical" evidence="7">
    <location>
        <begin position="219"/>
        <end position="237"/>
    </location>
</feature>
<feature type="transmembrane region" description="Helical" evidence="7">
    <location>
        <begin position="12"/>
        <end position="35"/>
    </location>
</feature>
<dbReference type="OrthoDB" id="9768885at2"/>
<dbReference type="AlphaFoldDB" id="A0A086B2S4"/>
<dbReference type="SUPFAM" id="SSF118215">
    <property type="entry name" value="Proton glutamate symport protein"/>
    <property type="match status" value="1"/>
</dbReference>
<feature type="transmembrane region" description="Helical" evidence="7">
    <location>
        <begin position="143"/>
        <end position="160"/>
    </location>
</feature>
<feature type="transmembrane region" description="Helical" evidence="7">
    <location>
        <begin position="181"/>
        <end position="199"/>
    </location>
</feature>
<dbReference type="eggNOG" id="COG1301">
    <property type="taxonomic scope" value="Bacteria"/>
</dbReference>
<keyword evidence="2" id="KW-0813">Transport</keyword>
<evidence type="ECO:0000256" key="6">
    <source>
        <dbReference type="ARBA" id="ARBA00023136"/>
    </source>
</evidence>
<dbReference type="STRING" id="558152.IQ37_14350"/>
<evidence type="ECO:0000256" key="2">
    <source>
        <dbReference type="ARBA" id="ARBA00022448"/>
    </source>
</evidence>
<feature type="transmembrane region" description="Helical" evidence="7">
    <location>
        <begin position="325"/>
        <end position="343"/>
    </location>
</feature>
<feature type="transmembrane region" description="Helical" evidence="7">
    <location>
        <begin position="41"/>
        <end position="62"/>
    </location>
</feature>
<evidence type="ECO:0000256" key="7">
    <source>
        <dbReference type="SAM" id="Phobius"/>
    </source>
</evidence>
<feature type="transmembrane region" description="Helical" evidence="7">
    <location>
        <begin position="363"/>
        <end position="393"/>
    </location>
</feature>
<name>A0A086B2S4_9FLAO</name>